<dbReference type="PANTHER" id="PTHR43300:SF7">
    <property type="entry name" value="UDP-N-ACETYLBACILLOSAMINE N-ACETYLTRANSFERASE"/>
    <property type="match status" value="1"/>
</dbReference>
<feature type="domain" description="PglD N-terminal" evidence="2">
    <location>
        <begin position="6"/>
        <end position="85"/>
    </location>
</feature>
<dbReference type="RefSeq" id="WP_075977473.1">
    <property type="nucleotide sequence ID" value="NZ_MKQR01000026.1"/>
</dbReference>
<evidence type="ECO:0000259" key="2">
    <source>
        <dbReference type="Pfam" id="PF17836"/>
    </source>
</evidence>
<dbReference type="Proteomes" id="UP000186040">
    <property type="component" value="Unassembled WGS sequence"/>
</dbReference>
<accession>A0A1Q9LFJ0</accession>
<dbReference type="PANTHER" id="PTHR43300">
    <property type="entry name" value="ACETYLTRANSFERASE"/>
    <property type="match status" value="1"/>
</dbReference>
<gene>
    <name evidence="3" type="ORF">BJP25_29950</name>
</gene>
<feature type="active site" description="Proton acceptor" evidence="1">
    <location>
        <position position="140"/>
    </location>
</feature>
<organism evidence="3 4">
    <name type="scientific">Actinokineospora bangkokensis</name>
    <dbReference type="NCBI Taxonomy" id="1193682"/>
    <lineage>
        <taxon>Bacteria</taxon>
        <taxon>Bacillati</taxon>
        <taxon>Actinomycetota</taxon>
        <taxon>Actinomycetes</taxon>
        <taxon>Pseudonocardiales</taxon>
        <taxon>Pseudonocardiaceae</taxon>
        <taxon>Actinokineospora</taxon>
    </lineage>
</organism>
<dbReference type="GO" id="GO:0016740">
    <property type="term" value="F:transferase activity"/>
    <property type="evidence" value="ECO:0007669"/>
    <property type="project" value="UniProtKB-KW"/>
</dbReference>
<dbReference type="SUPFAM" id="SSF51161">
    <property type="entry name" value="Trimeric LpxA-like enzymes"/>
    <property type="match status" value="1"/>
</dbReference>
<keyword evidence="3" id="KW-0808">Transferase</keyword>
<dbReference type="InterPro" id="IPR050179">
    <property type="entry name" value="Trans_hexapeptide_repeat"/>
</dbReference>
<reference evidence="3 4" key="1">
    <citation type="submission" date="2016-10" db="EMBL/GenBank/DDBJ databases">
        <title>The Draft Genome Sequence of Actinokineospora bangkokensis 44EHWT reveals the biosynthetic pathway of antifungal compounds Thailandins with unusual extender unit butylmalonyl-CoA.</title>
        <authorList>
            <person name="Greule A."/>
            <person name="Intra B."/>
            <person name="Flemming S."/>
            <person name="Rommel M.G."/>
            <person name="Panbangred W."/>
            <person name="Bechthold A."/>
        </authorList>
    </citation>
    <scope>NUCLEOTIDE SEQUENCE [LARGE SCALE GENOMIC DNA]</scope>
    <source>
        <strain evidence="3 4">44EHW</strain>
    </source>
</reference>
<dbReference type="CDD" id="cd03360">
    <property type="entry name" value="LbH_AT_putative"/>
    <property type="match status" value="1"/>
</dbReference>
<feature type="site" description="Increases basicity of active site His" evidence="1">
    <location>
        <position position="141"/>
    </location>
</feature>
<comment type="caution">
    <text evidence="3">The sequence shown here is derived from an EMBL/GenBank/DDBJ whole genome shotgun (WGS) entry which is preliminary data.</text>
</comment>
<dbReference type="InterPro" id="IPR020019">
    <property type="entry name" value="AcTrfase_PglD-like"/>
</dbReference>
<evidence type="ECO:0000313" key="4">
    <source>
        <dbReference type="Proteomes" id="UP000186040"/>
    </source>
</evidence>
<dbReference type="Pfam" id="PF17836">
    <property type="entry name" value="PglD_N"/>
    <property type="match status" value="1"/>
</dbReference>
<evidence type="ECO:0000313" key="3">
    <source>
        <dbReference type="EMBL" id="OLR90802.1"/>
    </source>
</evidence>
<evidence type="ECO:0000256" key="1">
    <source>
        <dbReference type="PIRSR" id="PIRSR620019-1"/>
    </source>
</evidence>
<dbReference type="NCBIfam" id="TIGR03570">
    <property type="entry name" value="NeuD_NnaD"/>
    <property type="match status" value="1"/>
</dbReference>
<dbReference type="OrthoDB" id="3697257at2"/>
<proteinExistence type="predicted"/>
<dbReference type="EMBL" id="MKQR01000026">
    <property type="protein sequence ID" value="OLR90802.1"/>
    <property type="molecule type" value="Genomic_DNA"/>
</dbReference>
<dbReference type="Gene3D" id="2.160.10.10">
    <property type="entry name" value="Hexapeptide repeat proteins"/>
    <property type="match status" value="1"/>
</dbReference>
<dbReference type="InterPro" id="IPR011004">
    <property type="entry name" value="Trimer_LpxA-like_sf"/>
</dbReference>
<dbReference type="Gene3D" id="3.40.50.20">
    <property type="match status" value="1"/>
</dbReference>
<dbReference type="AlphaFoldDB" id="A0A1Q9LFJ0"/>
<dbReference type="InterPro" id="IPR041561">
    <property type="entry name" value="PglD_N"/>
</dbReference>
<sequence length="211" mass="21667">MSTRPLLLLGAGGLAREVIAAARSVDDVKVVGVLDDNPERHGHDLDGVPVLGGTELVHEHPDAGVLACIASVARLGARQAVVERLGLADERWARLVHPAATVAPGTEIGRGTVLLAGVVVTAPVAIGAHVIAMPHGLVTHDCEVGDHVTLAGRVALGGGVRLLRGAYLGQGALVREYRTVGEGAVVGMGSVLLHDVPAGETWVGNPARRLR</sequence>
<dbReference type="STRING" id="1193682.BJP25_29950"/>
<name>A0A1Q9LFJ0_9PSEU</name>
<protein>
    <submittedName>
        <fullName evidence="3">Acetyltransferase</fullName>
    </submittedName>
</protein>
<keyword evidence="4" id="KW-1185">Reference proteome</keyword>